<name>A0A5C8ZZ15_9GAMM</name>
<dbReference type="EMBL" id="VRYZ01000003">
    <property type="protein sequence ID" value="TXS92637.1"/>
    <property type="molecule type" value="Genomic_DNA"/>
</dbReference>
<dbReference type="Gene3D" id="2.40.360.20">
    <property type="match status" value="1"/>
</dbReference>
<dbReference type="PROSITE" id="PS51257">
    <property type="entry name" value="PROKAR_LIPOPROTEIN"/>
    <property type="match status" value="1"/>
</dbReference>
<accession>A0A5C8ZZ15</accession>
<gene>
    <name evidence="2" type="ORF">FVW59_09520</name>
</gene>
<keyword evidence="3" id="KW-1185">Reference proteome</keyword>
<proteinExistence type="predicted"/>
<dbReference type="Pfam" id="PF21347">
    <property type="entry name" value="DUF3108_like"/>
    <property type="match status" value="1"/>
</dbReference>
<reference evidence="2 3" key="1">
    <citation type="submission" date="2019-08" db="EMBL/GenBank/DDBJ databases">
        <title>Parahaliea maris sp. nov., isolated from the surface seawater.</title>
        <authorList>
            <person name="Liu Y."/>
        </authorList>
    </citation>
    <scope>NUCLEOTIDE SEQUENCE [LARGE SCALE GENOMIC DNA]</scope>
    <source>
        <strain evidence="2 3">S2-26</strain>
    </source>
</reference>
<dbReference type="Proteomes" id="UP000321933">
    <property type="component" value="Unassembled WGS sequence"/>
</dbReference>
<comment type="caution">
    <text evidence="2">The sequence shown here is derived from an EMBL/GenBank/DDBJ whole genome shotgun (WGS) entry which is preliminary data.</text>
</comment>
<feature type="domain" description="DUF3108" evidence="1">
    <location>
        <begin position="245"/>
        <end position="336"/>
    </location>
</feature>
<sequence>MKIRPRIAPWVLLAPALILSGCKIQLSSTEGGSITTQSKRFNCSAGQSCSPVDVSDLTFDETFIARADEGYEFAGWRKRQRGLCGGSKSACAISTAGFAGNNVLMSFLDKPNEVFFMEAVFREVDGDTGSGTGDARRCFNPDLGALDTTIVASYRSTSSGGEVVNESYDQVISTGSYKGRSVLKAVSNTTATGAAPSTSRSEQYFEVKPESHRSLVYGTHVESFTPRSSLSEIELAPHRLQRYDLTAGQSYQQNYTVNVSTKIMGFDNKTSTSVTLQTTFLGIESVTVPAGTYQACRFRTDSTADSVVSTINEWFAVDSGMFLKSTEGTASNVLVSASINGANI</sequence>
<dbReference type="InterPro" id="IPR049279">
    <property type="entry name" value="DUF3108-like"/>
</dbReference>
<dbReference type="RefSeq" id="WP_148064009.1">
    <property type="nucleotide sequence ID" value="NZ_VRYZ01000003.1"/>
</dbReference>
<protein>
    <recommendedName>
        <fullName evidence="1">DUF3108 domain-containing protein</fullName>
    </recommendedName>
</protein>
<dbReference type="AlphaFoldDB" id="A0A5C8ZZ15"/>
<dbReference type="OrthoDB" id="5741703at2"/>
<evidence type="ECO:0000259" key="1">
    <source>
        <dbReference type="Pfam" id="PF21347"/>
    </source>
</evidence>
<evidence type="ECO:0000313" key="3">
    <source>
        <dbReference type="Proteomes" id="UP000321933"/>
    </source>
</evidence>
<evidence type="ECO:0000313" key="2">
    <source>
        <dbReference type="EMBL" id="TXS92637.1"/>
    </source>
</evidence>
<organism evidence="2 3">
    <name type="scientific">Parahaliea aestuarii</name>
    <dbReference type="NCBI Taxonomy" id="1852021"/>
    <lineage>
        <taxon>Bacteria</taxon>
        <taxon>Pseudomonadati</taxon>
        <taxon>Pseudomonadota</taxon>
        <taxon>Gammaproteobacteria</taxon>
        <taxon>Cellvibrionales</taxon>
        <taxon>Halieaceae</taxon>
        <taxon>Parahaliea</taxon>
    </lineage>
</organism>